<keyword evidence="4" id="KW-1185">Reference proteome</keyword>
<dbReference type="InterPro" id="IPR051681">
    <property type="entry name" value="Ser/Thr_Kinases-Pseudokinases"/>
</dbReference>
<dbReference type="GO" id="GO:0004672">
    <property type="term" value="F:protein kinase activity"/>
    <property type="evidence" value="ECO:0000318"/>
    <property type="project" value="GO_Central"/>
</dbReference>
<dbReference type="GO" id="GO:0005737">
    <property type="term" value="C:cytoplasm"/>
    <property type="evidence" value="ECO:0000318"/>
    <property type="project" value="GO_Central"/>
</dbReference>
<dbReference type="InterPro" id="IPR001245">
    <property type="entry name" value="Ser-Thr/Tyr_kinase_cat_dom"/>
</dbReference>
<dbReference type="GO" id="GO:0005524">
    <property type="term" value="F:ATP binding"/>
    <property type="evidence" value="ECO:0007669"/>
    <property type="project" value="InterPro"/>
</dbReference>
<dbReference type="InParanoid" id="A0A7I4B6U8"/>
<feature type="domain" description="Protein kinase" evidence="2">
    <location>
        <begin position="161"/>
        <end position="452"/>
    </location>
</feature>
<dbReference type="InterPro" id="IPR011009">
    <property type="entry name" value="Kinase-like_dom_sf"/>
</dbReference>
<evidence type="ECO:0000313" key="4">
    <source>
        <dbReference type="Proteomes" id="UP000006727"/>
    </source>
</evidence>
<dbReference type="EnsemblPlants" id="Pp3c16_20050V3.8">
    <property type="protein sequence ID" value="Pp3c16_20050V3.8"/>
    <property type="gene ID" value="Pp3c16_20050"/>
</dbReference>
<dbReference type="InterPro" id="IPR000719">
    <property type="entry name" value="Prot_kinase_dom"/>
</dbReference>
<dbReference type="SUPFAM" id="SSF56112">
    <property type="entry name" value="Protein kinase-like (PK-like)"/>
    <property type="match status" value="1"/>
</dbReference>
<dbReference type="GO" id="GO:0007165">
    <property type="term" value="P:signal transduction"/>
    <property type="evidence" value="ECO:0000318"/>
    <property type="project" value="GO_Central"/>
</dbReference>
<evidence type="ECO:0000256" key="1">
    <source>
        <dbReference type="SAM" id="MobiDB-lite"/>
    </source>
</evidence>
<dbReference type="SMART" id="SM00220">
    <property type="entry name" value="S_TKc"/>
    <property type="match status" value="1"/>
</dbReference>
<accession>A0A7I4B6U8</accession>
<feature type="compositionally biased region" description="Low complexity" evidence="1">
    <location>
        <begin position="38"/>
        <end position="53"/>
    </location>
</feature>
<dbReference type="Gene3D" id="1.10.510.10">
    <property type="entry name" value="Transferase(Phosphotransferase) domain 1"/>
    <property type="match status" value="1"/>
</dbReference>
<evidence type="ECO:0000313" key="3">
    <source>
        <dbReference type="EnsemblPlants" id="Pp3c16_20050V3.8"/>
    </source>
</evidence>
<organism evidence="3 4">
    <name type="scientific">Physcomitrium patens</name>
    <name type="common">Spreading-leaved earth moss</name>
    <name type="synonym">Physcomitrella patens</name>
    <dbReference type="NCBI Taxonomy" id="3218"/>
    <lineage>
        <taxon>Eukaryota</taxon>
        <taxon>Viridiplantae</taxon>
        <taxon>Streptophyta</taxon>
        <taxon>Embryophyta</taxon>
        <taxon>Bryophyta</taxon>
        <taxon>Bryophytina</taxon>
        <taxon>Bryopsida</taxon>
        <taxon>Funariidae</taxon>
        <taxon>Funariales</taxon>
        <taxon>Funariaceae</taxon>
        <taxon>Physcomitrium</taxon>
    </lineage>
</organism>
<protein>
    <recommendedName>
        <fullName evidence="2">Protein kinase domain-containing protein</fullName>
    </recommendedName>
</protein>
<dbReference type="Gramene" id="Pp3c16_20050V3.8">
    <property type="protein sequence ID" value="Pp3c16_20050V3.8"/>
    <property type="gene ID" value="Pp3c16_20050"/>
</dbReference>
<dbReference type="Proteomes" id="UP000006727">
    <property type="component" value="Chromosome 16"/>
</dbReference>
<dbReference type="EMBL" id="ABEU02000016">
    <property type="status" value="NOT_ANNOTATED_CDS"/>
    <property type="molecule type" value="Genomic_DNA"/>
</dbReference>
<reference evidence="3 4" key="2">
    <citation type="journal article" date="2018" name="Plant J.">
        <title>The Physcomitrella patens chromosome-scale assembly reveals moss genome structure and evolution.</title>
        <authorList>
            <person name="Lang D."/>
            <person name="Ullrich K.K."/>
            <person name="Murat F."/>
            <person name="Fuchs J."/>
            <person name="Jenkins J."/>
            <person name="Haas F.B."/>
            <person name="Piednoel M."/>
            <person name="Gundlach H."/>
            <person name="Van Bel M."/>
            <person name="Meyberg R."/>
            <person name="Vives C."/>
            <person name="Morata J."/>
            <person name="Symeonidi A."/>
            <person name="Hiss M."/>
            <person name="Muchero W."/>
            <person name="Kamisugi Y."/>
            <person name="Saleh O."/>
            <person name="Blanc G."/>
            <person name="Decker E.L."/>
            <person name="van Gessel N."/>
            <person name="Grimwood J."/>
            <person name="Hayes R.D."/>
            <person name="Graham S.W."/>
            <person name="Gunter L.E."/>
            <person name="McDaniel S.F."/>
            <person name="Hoernstein S.N.W."/>
            <person name="Larsson A."/>
            <person name="Li F.W."/>
            <person name="Perroud P.F."/>
            <person name="Phillips J."/>
            <person name="Ranjan P."/>
            <person name="Rokshar D.S."/>
            <person name="Rothfels C.J."/>
            <person name="Schneider L."/>
            <person name="Shu S."/>
            <person name="Stevenson D.W."/>
            <person name="Thummler F."/>
            <person name="Tillich M."/>
            <person name="Villarreal Aguilar J.C."/>
            <person name="Widiez T."/>
            <person name="Wong G.K."/>
            <person name="Wymore A."/>
            <person name="Zhang Y."/>
            <person name="Zimmer A.D."/>
            <person name="Quatrano R.S."/>
            <person name="Mayer K.F.X."/>
            <person name="Goodstein D."/>
            <person name="Casacuberta J.M."/>
            <person name="Vandepoele K."/>
            <person name="Reski R."/>
            <person name="Cuming A.C."/>
            <person name="Tuskan G.A."/>
            <person name="Maumus F."/>
            <person name="Salse J."/>
            <person name="Schmutz J."/>
            <person name="Rensing S.A."/>
        </authorList>
    </citation>
    <scope>NUCLEOTIDE SEQUENCE [LARGE SCALE GENOMIC DNA]</scope>
    <source>
        <strain evidence="3 4">cv. Gransden 2004</strain>
    </source>
</reference>
<dbReference type="Pfam" id="PF07714">
    <property type="entry name" value="PK_Tyr_Ser-Thr"/>
    <property type="match status" value="1"/>
</dbReference>
<dbReference type="AlphaFoldDB" id="A0A7I4B6U8"/>
<dbReference type="InterPro" id="IPR008271">
    <property type="entry name" value="Ser/Thr_kinase_AS"/>
</dbReference>
<evidence type="ECO:0000259" key="2">
    <source>
        <dbReference type="PROSITE" id="PS50011"/>
    </source>
</evidence>
<reference evidence="3" key="3">
    <citation type="submission" date="2020-12" db="UniProtKB">
        <authorList>
            <consortium name="EnsemblPlants"/>
        </authorList>
    </citation>
    <scope>IDENTIFICATION</scope>
</reference>
<feature type="region of interest" description="Disordered" evidence="1">
    <location>
        <begin position="1"/>
        <end position="57"/>
    </location>
</feature>
<name>A0A7I4B6U8_PHYPA</name>
<dbReference type="PANTHER" id="PTHR44329">
    <property type="entry name" value="SERINE/THREONINE-PROTEIN KINASE TNNI3K-RELATED"/>
    <property type="match status" value="1"/>
</dbReference>
<proteinExistence type="predicted"/>
<reference evidence="3 4" key="1">
    <citation type="journal article" date="2008" name="Science">
        <title>The Physcomitrella genome reveals evolutionary insights into the conquest of land by plants.</title>
        <authorList>
            <person name="Rensing S."/>
            <person name="Lang D."/>
            <person name="Zimmer A."/>
            <person name="Terry A."/>
            <person name="Salamov A."/>
            <person name="Shapiro H."/>
            <person name="Nishiyama T."/>
            <person name="Perroud P.-F."/>
            <person name="Lindquist E."/>
            <person name="Kamisugi Y."/>
            <person name="Tanahashi T."/>
            <person name="Sakakibara K."/>
            <person name="Fujita T."/>
            <person name="Oishi K."/>
            <person name="Shin-I T."/>
            <person name="Kuroki Y."/>
            <person name="Toyoda A."/>
            <person name="Suzuki Y."/>
            <person name="Hashimoto A."/>
            <person name="Yamaguchi K."/>
            <person name="Sugano A."/>
            <person name="Kohara Y."/>
            <person name="Fujiyama A."/>
            <person name="Anterola A."/>
            <person name="Aoki S."/>
            <person name="Ashton N."/>
            <person name="Barbazuk W.B."/>
            <person name="Barker E."/>
            <person name="Bennetzen J."/>
            <person name="Bezanilla M."/>
            <person name="Blankenship R."/>
            <person name="Cho S.H."/>
            <person name="Dutcher S."/>
            <person name="Estelle M."/>
            <person name="Fawcett J.A."/>
            <person name="Gundlach H."/>
            <person name="Hanada K."/>
            <person name="Heyl A."/>
            <person name="Hicks K.A."/>
            <person name="Hugh J."/>
            <person name="Lohr M."/>
            <person name="Mayer K."/>
            <person name="Melkozernov A."/>
            <person name="Murata T."/>
            <person name="Nelson D."/>
            <person name="Pils B."/>
            <person name="Prigge M."/>
            <person name="Reiss B."/>
            <person name="Renner T."/>
            <person name="Rombauts S."/>
            <person name="Rushton P."/>
            <person name="Sanderfoot A."/>
            <person name="Schween G."/>
            <person name="Shiu S.-H."/>
            <person name="Stueber K."/>
            <person name="Theodoulou F.L."/>
            <person name="Tu H."/>
            <person name="Van de Peer Y."/>
            <person name="Verrier P.J."/>
            <person name="Waters E."/>
            <person name="Wood A."/>
            <person name="Yang L."/>
            <person name="Cove D."/>
            <person name="Cuming A."/>
            <person name="Hasebe M."/>
            <person name="Lucas S."/>
            <person name="Mishler D.B."/>
            <person name="Reski R."/>
            <person name="Grigoriev I."/>
            <person name="Quatrano R.S."/>
            <person name="Boore J.L."/>
        </authorList>
    </citation>
    <scope>NUCLEOTIDE SEQUENCE [LARGE SCALE GENOMIC DNA]</scope>
    <source>
        <strain evidence="3 4">cv. Gransden 2004</strain>
    </source>
</reference>
<dbReference type="PROSITE" id="PS50011">
    <property type="entry name" value="PROTEIN_KINASE_DOM"/>
    <property type="match status" value="1"/>
</dbReference>
<sequence>MARVQIGQAGDKPFHEDAGIVSQPEDSQPSEFAANGASSFSSDQCSTSFGSTSDDSAPISSPYFSMRTHSLGQRRSDFASELDYKIQISKEHWSELNLDTSHVEKSKNKASLGILRRVLLGRRPAETSTSLHSTESLERSKEIFERLKRDPNSFFQDFDDLVLRGKIAEGGQAEIFEAECTLRIYGGALPSKCVVKVMKEGFSLQSLQSQWSPKMFRRLSMRPRSRCAQRSLSMTDAAVLGIGTSPIIGGTLLKDGRFAFVLEKYCGDLRNLIDLRMQEKGNRGPPFEDRIALRIVGQIARGMYTIHKSNLLHRDLKASNVLVERFTSGKYNEYPDCFVSDFECSVGVVGTGFWRAPEILLAVKNRSGAAEACTKKSDVYSFGMTCYEVLTGCVPFEGQGLTNYDIVLSGRRPSLPDYIDPNMRALLGRCWEADSIRRPSFKHILKVIASEMGKLCQQDRDTIPFHGWRSSKTWYLNRDEDEEEHLDSSPESINSPVYAQSLIVLRVRMIRRS</sequence>
<dbReference type="PROSITE" id="PS00108">
    <property type="entry name" value="PROTEIN_KINASE_ST"/>
    <property type="match status" value="1"/>
</dbReference>
<gene>
    <name evidence="3" type="primary">LOC112293920</name>
</gene>